<dbReference type="AlphaFoldDB" id="A0AAV2WHP6"/>
<reference evidence="3" key="2">
    <citation type="submission" date="2015-09" db="EMBL/GenBank/DDBJ databases">
        <title>Draft genome sequence of Mycobacterium neoaurum DSM 44074.</title>
        <authorList>
            <person name="Croce O."/>
            <person name="Robert C."/>
            <person name="Raoult D."/>
            <person name="Drancourt M."/>
        </authorList>
    </citation>
    <scope>NUCLEOTIDE SEQUENCE</scope>
    <source>
        <strain evidence="3">DSM 44074</strain>
    </source>
</reference>
<protein>
    <submittedName>
        <fullName evidence="3">Serine/threonine protein kinase</fullName>
    </submittedName>
</protein>
<keyword evidence="3" id="KW-0418">Kinase</keyword>
<evidence type="ECO:0000313" key="4">
    <source>
        <dbReference type="Proteomes" id="UP000028864"/>
    </source>
</evidence>
<feature type="signal peptide" evidence="2">
    <location>
        <begin position="1"/>
        <end position="30"/>
    </location>
</feature>
<dbReference type="RefSeq" id="WP_036469564.1">
    <property type="nucleotide sequence ID" value="NZ_LK021337.1"/>
</dbReference>
<accession>A0AAV2WHP6</accession>
<feature type="region of interest" description="Disordered" evidence="1">
    <location>
        <begin position="128"/>
        <end position="200"/>
    </location>
</feature>
<name>A0AAV2WHP6_MYCNE</name>
<evidence type="ECO:0000313" key="3">
    <source>
        <dbReference type="EMBL" id="CDQ43729.1"/>
    </source>
</evidence>
<evidence type="ECO:0000256" key="1">
    <source>
        <dbReference type="SAM" id="MobiDB-lite"/>
    </source>
</evidence>
<proteinExistence type="predicted"/>
<evidence type="ECO:0000256" key="2">
    <source>
        <dbReference type="SAM" id="SignalP"/>
    </source>
</evidence>
<dbReference type="Proteomes" id="UP000028864">
    <property type="component" value="Unassembled WGS sequence"/>
</dbReference>
<feature type="compositionally biased region" description="Gly residues" evidence="1">
    <location>
        <begin position="191"/>
        <end position="200"/>
    </location>
</feature>
<keyword evidence="3" id="KW-0808">Transferase</keyword>
<keyword evidence="3" id="KW-0723">Serine/threonine-protein kinase</keyword>
<feature type="compositionally biased region" description="Low complexity" evidence="1">
    <location>
        <begin position="133"/>
        <end position="179"/>
    </location>
</feature>
<dbReference type="EMBL" id="LK021337">
    <property type="protein sequence ID" value="CDQ43729.1"/>
    <property type="molecule type" value="Genomic_DNA"/>
</dbReference>
<feature type="chain" id="PRO_5043988161" evidence="2">
    <location>
        <begin position="31"/>
        <end position="200"/>
    </location>
</feature>
<keyword evidence="2" id="KW-0732">Signal</keyword>
<dbReference type="GO" id="GO:0004674">
    <property type="term" value="F:protein serine/threonine kinase activity"/>
    <property type="evidence" value="ECO:0007669"/>
    <property type="project" value="UniProtKB-KW"/>
</dbReference>
<organism evidence="3 4">
    <name type="scientific">Mycolicibacterium neoaurum</name>
    <name type="common">Mycobacterium neoaurum</name>
    <dbReference type="NCBI Taxonomy" id="1795"/>
    <lineage>
        <taxon>Bacteria</taxon>
        <taxon>Bacillati</taxon>
        <taxon>Actinomycetota</taxon>
        <taxon>Actinomycetes</taxon>
        <taxon>Mycobacteriales</taxon>
        <taxon>Mycobacteriaceae</taxon>
        <taxon>Mycolicibacterium</taxon>
    </lineage>
</organism>
<reference evidence="3" key="1">
    <citation type="submission" date="2014-05" db="EMBL/GenBank/DDBJ databases">
        <authorList>
            <person name="Urmite Genomes"/>
        </authorList>
    </citation>
    <scope>NUCLEOTIDE SEQUENCE</scope>
    <source>
        <strain evidence="3">DSM 44074</strain>
    </source>
</reference>
<gene>
    <name evidence="3" type="ORF">BN1047_01600</name>
</gene>
<sequence>MSATPAIRLSAAAAAVAGAALLVFSGPAGAAPESDDQGYLGSFARCASPDTAVIFGATETSRVAICAEPDGGFEYRGVRVRDGARLVLSATRSGTGYVAFNEGQSYTVTPESLVFSIGDDVIRAEPLTDVHEPGTSGSSSSTSTTSTSTSSAPTSSTSTSSAPTTTATTRPTTTVTVTTPLPPPGPAEVGGQLGEIFGGS</sequence>